<dbReference type="PANTHER" id="PTHR43876:SF8">
    <property type="entry name" value="2-OCTAPRENYL-6-METHOXYPHENOL HYDROXYLASE"/>
    <property type="match status" value="1"/>
</dbReference>
<comment type="caution">
    <text evidence="9">The sequence shown here is derived from an EMBL/GenBank/DDBJ whole genome shotgun (WGS) entry which is preliminary data.</text>
</comment>
<evidence type="ECO:0000313" key="10">
    <source>
        <dbReference type="Proteomes" id="UP001150830"/>
    </source>
</evidence>
<dbReference type="InterPro" id="IPR010971">
    <property type="entry name" value="UbiH/COQ6"/>
</dbReference>
<sequence length="416" mass="45387">MTDTSLTHRQADLVIAGAGMTGASLAHLLAPAMRDGMRVVLLDRQQIRADADVLQRPPSFDGRATALSWGTRLLLEQMGCWQAVAGRACAIEHIQVSDRGRFGQTHLHAHEQNAEALGYIVENTVLGHALLKDIRELPGLTLLDQTSVTNVQMTADGASLTLDNGEQLDTRLLVLADGARSGIAARLGIRHDREDYDSVALVTQVQTDRPHGHWAYERFNDTGPVAFLPLQERSFAVVWTIPAEAIAEVMAQPDSVLIERLQAIIGWKVGNILAIGERATYPLALVRSQEQVRRALVLLGNAAHSLHPVAGQGFNLALRDTAVLAEYLLQCWQQRGDPGDLTMLQAYARQQQQDQRNTILASDWLPRVFAHPGTLVAFARDAGLLALSAAPVARRLLARHAMGLGHRAARLDYGDS</sequence>
<dbReference type="GO" id="GO:0006744">
    <property type="term" value="P:ubiquinone biosynthetic process"/>
    <property type="evidence" value="ECO:0007669"/>
    <property type="project" value="InterPro"/>
</dbReference>
<dbReference type="InterPro" id="IPR002938">
    <property type="entry name" value="FAD-bd"/>
</dbReference>
<reference evidence="9" key="1">
    <citation type="submission" date="2022-11" db="EMBL/GenBank/DDBJ databases">
        <title>Parathalassolutuus dongxingensis gen. nov., sp. nov., a novel member of family Oceanospirillaceae isolated from a coastal shrimp pond in Guangxi, China.</title>
        <authorList>
            <person name="Chen H."/>
        </authorList>
    </citation>
    <scope>NUCLEOTIDE SEQUENCE</scope>
    <source>
        <strain evidence="9">G-43</strain>
    </source>
</reference>
<evidence type="ECO:0000256" key="3">
    <source>
        <dbReference type="ARBA" id="ARBA00005349"/>
    </source>
</evidence>
<dbReference type="RefSeq" id="WP_283173414.1">
    <property type="nucleotide sequence ID" value="NZ_JAPNOA010000025.1"/>
</dbReference>
<dbReference type="GO" id="GO:0008681">
    <property type="term" value="F:2-octaprenyl-6-methoxyphenol hydroxylase activity"/>
    <property type="evidence" value="ECO:0007669"/>
    <property type="project" value="TreeGrafter"/>
</dbReference>
<dbReference type="NCBIfam" id="TIGR01988">
    <property type="entry name" value="Ubi-OHases"/>
    <property type="match status" value="1"/>
</dbReference>
<evidence type="ECO:0000256" key="7">
    <source>
        <dbReference type="ARBA" id="ARBA00023033"/>
    </source>
</evidence>
<evidence type="ECO:0000256" key="4">
    <source>
        <dbReference type="ARBA" id="ARBA00022630"/>
    </source>
</evidence>
<evidence type="ECO:0000259" key="8">
    <source>
        <dbReference type="Pfam" id="PF01494"/>
    </source>
</evidence>
<comment type="similarity">
    <text evidence="3">Belongs to the UbiH/COQ6 family.</text>
</comment>
<dbReference type="GO" id="GO:0071949">
    <property type="term" value="F:FAD binding"/>
    <property type="evidence" value="ECO:0007669"/>
    <property type="project" value="InterPro"/>
</dbReference>
<dbReference type="NCBIfam" id="NF004356">
    <property type="entry name" value="PRK05732.1"/>
    <property type="match status" value="1"/>
</dbReference>
<feature type="domain" description="FAD-binding" evidence="8">
    <location>
        <begin position="12"/>
        <end position="340"/>
    </location>
</feature>
<keyword evidence="6 9" id="KW-0560">Oxidoreductase</keyword>
<gene>
    <name evidence="9" type="primary">ubiH</name>
    <name evidence="9" type="synonym">visB</name>
    <name evidence="9" type="ORF">OUO13_08380</name>
</gene>
<dbReference type="SUPFAM" id="SSF51905">
    <property type="entry name" value="FAD/NAD(P)-binding domain"/>
    <property type="match status" value="1"/>
</dbReference>
<keyword evidence="7" id="KW-0503">Monooxygenase</keyword>
<evidence type="ECO:0000256" key="1">
    <source>
        <dbReference type="ARBA" id="ARBA00001974"/>
    </source>
</evidence>
<dbReference type="PRINTS" id="PR00420">
    <property type="entry name" value="RNGMNOXGNASE"/>
</dbReference>
<comment type="cofactor">
    <cofactor evidence="1">
        <name>FAD</name>
        <dbReference type="ChEBI" id="CHEBI:57692"/>
    </cofactor>
</comment>
<dbReference type="AlphaFoldDB" id="A0A9X3ISS9"/>
<comment type="pathway">
    <text evidence="2">Cofactor biosynthesis; ubiquinone biosynthesis.</text>
</comment>
<dbReference type="InterPro" id="IPR051205">
    <property type="entry name" value="UbiH/COQ6_monooxygenase"/>
</dbReference>
<evidence type="ECO:0000256" key="6">
    <source>
        <dbReference type="ARBA" id="ARBA00023002"/>
    </source>
</evidence>
<dbReference type="EMBL" id="JAPNOA010000025">
    <property type="protein sequence ID" value="MCY0965199.1"/>
    <property type="molecule type" value="Genomic_DNA"/>
</dbReference>
<dbReference type="Pfam" id="PF01494">
    <property type="entry name" value="FAD_binding_3"/>
    <property type="match status" value="1"/>
</dbReference>
<dbReference type="Gene3D" id="3.50.50.60">
    <property type="entry name" value="FAD/NAD(P)-binding domain"/>
    <property type="match status" value="2"/>
</dbReference>
<organism evidence="9 10">
    <name type="scientific">Parathalassolituus penaei</name>
    <dbReference type="NCBI Taxonomy" id="2997323"/>
    <lineage>
        <taxon>Bacteria</taxon>
        <taxon>Pseudomonadati</taxon>
        <taxon>Pseudomonadota</taxon>
        <taxon>Gammaproteobacteria</taxon>
        <taxon>Oceanospirillales</taxon>
        <taxon>Oceanospirillaceae</taxon>
        <taxon>Parathalassolituus</taxon>
    </lineage>
</organism>
<dbReference type="Proteomes" id="UP001150830">
    <property type="component" value="Unassembled WGS sequence"/>
</dbReference>
<keyword evidence="10" id="KW-1185">Reference proteome</keyword>
<evidence type="ECO:0000313" key="9">
    <source>
        <dbReference type="EMBL" id="MCY0965199.1"/>
    </source>
</evidence>
<proteinExistence type="inferred from homology"/>
<protein>
    <submittedName>
        <fullName evidence="9">2-octaprenyl-6-methoxyphenyl hydroxylase</fullName>
        <ecNumber evidence="9">1.14.13.-</ecNumber>
    </submittedName>
</protein>
<dbReference type="InterPro" id="IPR036188">
    <property type="entry name" value="FAD/NAD-bd_sf"/>
</dbReference>
<evidence type="ECO:0000256" key="5">
    <source>
        <dbReference type="ARBA" id="ARBA00022827"/>
    </source>
</evidence>
<keyword evidence="5" id="KW-0274">FAD</keyword>
<name>A0A9X3ISS9_9GAMM</name>
<evidence type="ECO:0000256" key="2">
    <source>
        <dbReference type="ARBA" id="ARBA00004749"/>
    </source>
</evidence>
<dbReference type="PANTHER" id="PTHR43876">
    <property type="entry name" value="UBIQUINONE BIOSYNTHESIS MONOOXYGENASE COQ6, MITOCHONDRIAL"/>
    <property type="match status" value="1"/>
</dbReference>
<accession>A0A9X3ISS9</accession>
<dbReference type="EC" id="1.14.13.-" evidence="9"/>
<keyword evidence="4" id="KW-0285">Flavoprotein</keyword>